<sequence>MNKNKTFKILLVVISILVVYKIVDYYVTDKVDAYLKTQPLSYDAVSVNLLLGNITLKNVTSVKDSLQFTTEKLEIEDVSYYQYLKNKSVSVGNLKMLNSKITGKLISKETKKEDSTSQSKKASLDLKIDNIQFENIEIDIIKNDNFPLTVQNISFEMNGFELDDIQNKTIPFLYDHIEVSISNFETQFSKVQKVKFSKLNFEKDNLTLDSLEILPLKSREEYIYHVSQEKELMTLFSEKVVISDIIIEEKEKLHVSVNHVLFDEVFFNLYLDGTVLEHPNIRKDLYSKSLRDLPFNIDVKNVDIKNSKIVYEEYIIENNKPGILIFDKLQAQISNINNSSDKATKLTTAKIQSNFMEHCPLDIEWTFDINNKNDNFRITGSLFDVNSKNMSSFLLPTMNVKMDGYIDKMYFDFEGNDFASNGKLNLDFKNFNIKVLEKDKTKNKVLSWLANLFIKDSSKNGIVKVETENVERDTTKSFWNFFWINVQKGLQNSLI</sequence>
<feature type="transmembrane region" description="Helical" evidence="1">
    <location>
        <begin position="7"/>
        <end position="27"/>
    </location>
</feature>
<reference evidence="2 3" key="1">
    <citation type="submission" date="2017-02" db="EMBL/GenBank/DDBJ databases">
        <title>Trade-off between light-utilization and light-protection in marine flavobacteria.</title>
        <authorList>
            <person name="Kumagai Y."/>
            <person name="Yoshizawa S."/>
            <person name="Kogure K."/>
            <person name="Iwasaki W."/>
        </authorList>
    </citation>
    <scope>NUCLEOTIDE SEQUENCE [LARGE SCALE GENOMIC DNA]</scope>
    <source>
        <strain evidence="2 3">KCTC 23670</strain>
    </source>
</reference>
<dbReference type="EMBL" id="CP019336">
    <property type="protein sequence ID" value="AUC22503.1"/>
    <property type="molecule type" value="Genomic_DNA"/>
</dbReference>
<dbReference type="RefSeq" id="WP_208888767.1">
    <property type="nucleotide sequence ID" value="NZ_CP019336.1"/>
</dbReference>
<keyword evidence="1" id="KW-0472">Membrane</keyword>
<keyword evidence="1" id="KW-0812">Transmembrane</keyword>
<keyword evidence="3" id="KW-1185">Reference proteome</keyword>
<name>A0ABM6Q0E7_9FLAO</name>
<proteinExistence type="predicted"/>
<evidence type="ECO:0008006" key="4">
    <source>
        <dbReference type="Google" id="ProtNLM"/>
    </source>
</evidence>
<dbReference type="Proteomes" id="UP000232721">
    <property type="component" value="Chromosome"/>
</dbReference>
<accession>A0ABM6Q0E7</accession>
<evidence type="ECO:0000313" key="3">
    <source>
        <dbReference type="Proteomes" id="UP000232721"/>
    </source>
</evidence>
<evidence type="ECO:0000256" key="1">
    <source>
        <dbReference type="SAM" id="Phobius"/>
    </source>
</evidence>
<organism evidence="2 3">
    <name type="scientific">Polaribacter sejongensis</name>
    <dbReference type="NCBI Taxonomy" id="985043"/>
    <lineage>
        <taxon>Bacteria</taxon>
        <taxon>Pseudomonadati</taxon>
        <taxon>Bacteroidota</taxon>
        <taxon>Flavobacteriia</taxon>
        <taxon>Flavobacteriales</taxon>
        <taxon>Flavobacteriaceae</taxon>
    </lineage>
</organism>
<protein>
    <recommendedName>
        <fullName evidence="4">DUF748 domain-containing protein</fullName>
    </recommendedName>
</protein>
<gene>
    <name evidence="2" type="ORF">BTO15_10570</name>
</gene>
<keyword evidence="1" id="KW-1133">Transmembrane helix</keyword>
<evidence type="ECO:0000313" key="2">
    <source>
        <dbReference type="EMBL" id="AUC22503.1"/>
    </source>
</evidence>